<dbReference type="AlphaFoldDB" id="A0A1D1XF76"/>
<evidence type="ECO:0000256" key="2">
    <source>
        <dbReference type="PROSITE-ProRule" id="PRU00252"/>
    </source>
</evidence>
<dbReference type="EMBL" id="GDJX01026883">
    <property type="protein sequence ID" value="JAT41053.1"/>
    <property type="molecule type" value="Transcribed_RNA"/>
</dbReference>
<dbReference type="GO" id="GO:0003697">
    <property type="term" value="F:single-stranded DNA binding"/>
    <property type="evidence" value="ECO:0007669"/>
    <property type="project" value="InterPro"/>
</dbReference>
<keyword evidence="1 2" id="KW-0238">DNA-binding</keyword>
<dbReference type="PROSITE" id="PS50935">
    <property type="entry name" value="SSB"/>
    <property type="match status" value="1"/>
</dbReference>
<gene>
    <name evidence="4" type="primary">OSB3_1</name>
    <name evidence="4" type="ORF">g.37455</name>
</gene>
<protein>
    <submittedName>
        <fullName evidence="4">Protein OSB3, chloroplastic/mitochondrial</fullName>
    </submittedName>
</protein>
<name>A0A1D1XF76_9ARAE</name>
<dbReference type="GO" id="GO:0006264">
    <property type="term" value="P:mitochondrial DNA replication"/>
    <property type="evidence" value="ECO:0007669"/>
    <property type="project" value="TreeGrafter"/>
</dbReference>
<proteinExistence type="predicted"/>
<dbReference type="Pfam" id="PF00436">
    <property type="entry name" value="SSB"/>
    <property type="match status" value="1"/>
</dbReference>
<dbReference type="GO" id="GO:0042645">
    <property type="term" value="C:mitochondrial nucleoid"/>
    <property type="evidence" value="ECO:0007669"/>
    <property type="project" value="TreeGrafter"/>
</dbReference>
<feature type="region of interest" description="Disordered" evidence="3">
    <location>
        <begin position="1"/>
        <end position="94"/>
    </location>
</feature>
<reference evidence="4" key="1">
    <citation type="submission" date="2015-07" db="EMBL/GenBank/DDBJ databases">
        <title>Transcriptome Assembly of Anthurium amnicola.</title>
        <authorList>
            <person name="Suzuki J."/>
        </authorList>
    </citation>
    <scope>NUCLEOTIDE SEQUENCE</scope>
</reference>
<dbReference type="InterPro" id="IPR000424">
    <property type="entry name" value="Primosome_PriB/ssb"/>
</dbReference>
<evidence type="ECO:0000256" key="1">
    <source>
        <dbReference type="ARBA" id="ARBA00023125"/>
    </source>
</evidence>
<dbReference type="SUPFAM" id="SSF50249">
    <property type="entry name" value="Nucleic acid-binding proteins"/>
    <property type="match status" value="1"/>
</dbReference>
<evidence type="ECO:0000256" key="3">
    <source>
        <dbReference type="SAM" id="MobiDB-lite"/>
    </source>
</evidence>
<dbReference type="InterPro" id="IPR012340">
    <property type="entry name" value="NA-bd_OB-fold"/>
</dbReference>
<feature type="region of interest" description="Disordered" evidence="3">
    <location>
        <begin position="308"/>
        <end position="328"/>
    </location>
</feature>
<organism evidence="4">
    <name type="scientific">Anthurium amnicola</name>
    <dbReference type="NCBI Taxonomy" id="1678845"/>
    <lineage>
        <taxon>Eukaryota</taxon>
        <taxon>Viridiplantae</taxon>
        <taxon>Streptophyta</taxon>
        <taxon>Embryophyta</taxon>
        <taxon>Tracheophyta</taxon>
        <taxon>Spermatophyta</taxon>
        <taxon>Magnoliopsida</taxon>
        <taxon>Liliopsida</taxon>
        <taxon>Araceae</taxon>
        <taxon>Pothoideae</taxon>
        <taxon>Potheae</taxon>
        <taxon>Anthurium</taxon>
    </lineage>
</organism>
<dbReference type="PANTHER" id="PTHR10302">
    <property type="entry name" value="SINGLE-STRANDED DNA-BINDING PROTEIN"/>
    <property type="match status" value="1"/>
</dbReference>
<dbReference type="InterPro" id="IPR011344">
    <property type="entry name" value="ssDNA-bd"/>
</dbReference>
<sequence length="439" mass="48848">MKLSRTLAGLLSSSRSPKWQPLRPPPALHCPSLSTEAAAKPASRRVARASRAQPRGAEASPGPALPAEEVGDGGLPTQVTPKEEAPPLPKPGEIPWQAKVANSVHLMGRLGAPVQLGTSPNGVYRAVSVLVQEKTHDLPHFWIPVVFQGDLAETAACNLKEKDHVYVTGQLSGEAQLVDNNAETIMQVMVHSISYVLELHQGKKYVRNNEGPDSSSAEVKDDPFAMKLWNDLFANPHKWWDYRSKGNKKSGSFKHKDTGQLLEINESTPEWVLSTLDTFVLSSKTSSTDAKKSVEAVANHWSDLLENPQQWRDNREDKRNGKVKPKFPDFSHKSTKQGLWLDSAPDWVLRKLGSVVVSAKAPFQSGAMKARKVPAREEESWRSLLENFNKWWDNRSDKLNPKAPDFKHKETGVALWLGSSTPEWVMDKLPPPKAEKKKW</sequence>
<evidence type="ECO:0000313" key="4">
    <source>
        <dbReference type="EMBL" id="JAT41053.1"/>
    </source>
</evidence>
<dbReference type="Gene3D" id="2.40.50.140">
    <property type="entry name" value="Nucleic acid-binding proteins"/>
    <property type="match status" value="1"/>
</dbReference>
<dbReference type="PANTHER" id="PTHR10302:SF23">
    <property type="entry name" value="PROTEIN OSB4, CHLOROPLASTIC"/>
    <property type="match status" value="1"/>
</dbReference>
<accession>A0A1D1XF76</accession>
<feature type="compositionally biased region" description="Basic and acidic residues" evidence="3">
    <location>
        <begin position="312"/>
        <end position="328"/>
    </location>
</feature>